<feature type="compositionally biased region" description="Pro residues" evidence="1">
    <location>
        <begin position="331"/>
        <end position="347"/>
    </location>
</feature>
<proteinExistence type="predicted"/>
<evidence type="ECO:0000256" key="2">
    <source>
        <dbReference type="SAM" id="Phobius"/>
    </source>
</evidence>
<keyword evidence="2" id="KW-0812">Transmembrane</keyword>
<feature type="domain" description="Zinc-ribbon" evidence="3">
    <location>
        <begin position="373"/>
        <end position="395"/>
    </location>
</feature>
<accession>A0A6I1GID3</accession>
<evidence type="ECO:0000259" key="3">
    <source>
        <dbReference type="Pfam" id="PF13240"/>
    </source>
</evidence>
<name>A0A6I1GID3_9BIFI</name>
<protein>
    <recommendedName>
        <fullName evidence="3">Zinc-ribbon domain-containing protein</fullName>
    </recommendedName>
</protein>
<feature type="transmembrane region" description="Helical" evidence="2">
    <location>
        <begin position="127"/>
        <end position="149"/>
    </location>
</feature>
<gene>
    <name evidence="4" type="ORF">F7D09_0119</name>
</gene>
<sequence length="396" mass="42040">MTNGTSTSNDGAESALAENHMKVTPPVTPDAWNISQCKFVPMAMAALFEERWKFAAAVIPVIGIIAALYYGLKPAGSYYGYTAGSILQPDRYTDYGTGDVWEMYGYMSADQLNKELGDLRAQNLPGFIGWLLVAVISAIGLLAALGAAYDRSVTTAATMLTNDDAMYRFFRDRYEELHGTYKPKDGFLDDILHLPYTIAGFSYEWLLTPGNLSRYPDAPISDAYQSAICRQARWLSGRVYLLYNDLWLDPGTGNVKRIFGKSDIPAGTLSTAAATQATPAVPIPAASATTAPTPVTAVPTPVTAVPAPVTAVPAPTAHDTTEPASTAPTPGHAPVPLPTAAPVPMPNPTQGTAPTIAPAVPLPASPAPNMLQFCTQCGTKLRPGINFCPQCGAKLQ</sequence>
<evidence type="ECO:0000313" key="4">
    <source>
        <dbReference type="EMBL" id="KAB7791444.1"/>
    </source>
</evidence>
<keyword evidence="2" id="KW-0472">Membrane</keyword>
<feature type="region of interest" description="Disordered" evidence="1">
    <location>
        <begin position="312"/>
        <end position="360"/>
    </location>
</feature>
<feature type="transmembrane region" description="Helical" evidence="2">
    <location>
        <begin position="52"/>
        <end position="72"/>
    </location>
</feature>
<dbReference type="AlphaFoldDB" id="A0A6I1GID3"/>
<reference evidence="4 5" key="1">
    <citation type="submission" date="2019-09" db="EMBL/GenBank/DDBJ databases">
        <title>Characterization of the phylogenetic diversity of two novel species belonging to the genus Bifidobacterium: Bifidobacterium cebidarum sp. nov. and Bifidobacterium leontopitheci sp. nov.</title>
        <authorList>
            <person name="Lugli G.A."/>
            <person name="Duranti S."/>
            <person name="Milani C."/>
            <person name="Turroni F."/>
            <person name="Ventura M."/>
        </authorList>
    </citation>
    <scope>NUCLEOTIDE SEQUENCE [LARGE SCALE GENOMIC DNA]</scope>
    <source>
        <strain evidence="4 5">LMG 31471</strain>
    </source>
</reference>
<evidence type="ECO:0000313" key="5">
    <source>
        <dbReference type="Proteomes" id="UP000441772"/>
    </source>
</evidence>
<dbReference type="Proteomes" id="UP000441772">
    <property type="component" value="Unassembled WGS sequence"/>
</dbReference>
<dbReference type="RefSeq" id="WP_152233497.1">
    <property type="nucleotide sequence ID" value="NZ_JBHSKZ010000064.1"/>
</dbReference>
<organism evidence="4 5">
    <name type="scientific">Bifidobacterium leontopitheci</name>
    <dbReference type="NCBI Taxonomy" id="2650774"/>
    <lineage>
        <taxon>Bacteria</taxon>
        <taxon>Bacillati</taxon>
        <taxon>Actinomycetota</taxon>
        <taxon>Actinomycetes</taxon>
        <taxon>Bifidobacteriales</taxon>
        <taxon>Bifidobacteriaceae</taxon>
        <taxon>Bifidobacterium</taxon>
    </lineage>
</organism>
<dbReference type="Pfam" id="PF13240">
    <property type="entry name" value="Zn_Ribbon_1"/>
    <property type="match status" value="1"/>
</dbReference>
<comment type="caution">
    <text evidence="4">The sequence shown here is derived from an EMBL/GenBank/DDBJ whole genome shotgun (WGS) entry which is preliminary data.</text>
</comment>
<dbReference type="InterPro" id="IPR026870">
    <property type="entry name" value="Zinc_ribbon_dom"/>
</dbReference>
<evidence type="ECO:0000256" key="1">
    <source>
        <dbReference type="SAM" id="MobiDB-lite"/>
    </source>
</evidence>
<keyword evidence="2" id="KW-1133">Transmembrane helix</keyword>
<keyword evidence="5" id="KW-1185">Reference proteome</keyword>
<dbReference type="EMBL" id="WBVT01000001">
    <property type="protein sequence ID" value="KAB7791444.1"/>
    <property type="molecule type" value="Genomic_DNA"/>
</dbReference>